<dbReference type="RefSeq" id="WP_130155438.1">
    <property type="nucleotide sequence ID" value="NZ_SGIS01000004.1"/>
</dbReference>
<evidence type="ECO:0000313" key="2">
    <source>
        <dbReference type="EMBL" id="RZF65863.1"/>
    </source>
</evidence>
<evidence type="ECO:0000256" key="1">
    <source>
        <dbReference type="SAM" id="MobiDB-lite"/>
    </source>
</evidence>
<protein>
    <submittedName>
        <fullName evidence="2">Uncharacterized protein</fullName>
    </submittedName>
</protein>
<comment type="caution">
    <text evidence="2">The sequence shown here is derived from an EMBL/GenBank/DDBJ whole genome shotgun (WGS) entry which is preliminary data.</text>
</comment>
<dbReference type="EMBL" id="SGIS01000004">
    <property type="protein sequence ID" value="RZF65863.1"/>
    <property type="molecule type" value="Genomic_DNA"/>
</dbReference>
<dbReference type="Proteomes" id="UP000292085">
    <property type="component" value="Unassembled WGS sequence"/>
</dbReference>
<organism evidence="2 3">
    <name type="scientific">Sphingomonas populi</name>
    <dbReference type="NCBI Taxonomy" id="2484750"/>
    <lineage>
        <taxon>Bacteria</taxon>
        <taxon>Pseudomonadati</taxon>
        <taxon>Pseudomonadota</taxon>
        <taxon>Alphaproteobacteria</taxon>
        <taxon>Sphingomonadales</taxon>
        <taxon>Sphingomonadaceae</taxon>
        <taxon>Sphingomonas</taxon>
    </lineage>
</organism>
<feature type="region of interest" description="Disordered" evidence="1">
    <location>
        <begin position="1"/>
        <end position="24"/>
    </location>
</feature>
<name>A0A4Q6XYG5_9SPHN</name>
<dbReference type="AlphaFoldDB" id="A0A4Q6XYG5"/>
<evidence type="ECO:0000313" key="3">
    <source>
        <dbReference type="Proteomes" id="UP000292085"/>
    </source>
</evidence>
<sequence>MQQAEGADSTRHPHSSAGKADPVSPTTVYIVDLPLEDVAEPIHAVHCGLDNVAALIVAIQNACDCVPDLPGALFFKPHFAHIRSLASIADGEIERMAENVTVVDDTTHSHSYPRRAA</sequence>
<proteinExistence type="predicted"/>
<gene>
    <name evidence="2" type="ORF">EWE75_04215</name>
</gene>
<reference evidence="2 3" key="1">
    <citation type="submission" date="2019-02" db="EMBL/GenBank/DDBJ databases">
        <authorList>
            <person name="Li Y."/>
        </authorList>
    </citation>
    <scope>NUCLEOTIDE SEQUENCE [LARGE SCALE GENOMIC DNA]</scope>
    <source>
        <strain evidence="2 3">3-7</strain>
    </source>
</reference>
<accession>A0A4Q6XYG5</accession>
<keyword evidence="3" id="KW-1185">Reference proteome</keyword>